<dbReference type="InterPro" id="IPR001296">
    <property type="entry name" value="Glyco_trans_1"/>
</dbReference>
<sequence length="369" mass="41839">MMKKKKIKTRIEVAFIIPSLRSGGAERVLSFVASHLDRKRFNTTLVVIGSEKDRAYDTTNELKVIFLNKEKVRYAFYDIFEYLYTRKPDVVMSAIAHLNSMMAIIAPFFPKTKFIGRETIVQGSSVSGKKRFINFFRLQKYTLAKIVCQSDDMYEDLKNNYGFPPSKLVKINNPITQQFVPKKHSLQGNALKLITVGRLSKSKGHDRILRCLSKLDIPFTYTIIGKGPLESRIFSDIKKYGLETKVNHISFTKEVKKYLEESDIFLLGSYVEGLPNAIIESCAVGTPVSAFDAPGGINEIIETDVNGYIAKSEDEYIGNIKKIASRTWDPMAINNSVTKKFAPEIILQKYEELFSGLVEEQKLNLINGN</sequence>
<feature type="domain" description="Glycosyl transferase family 1" evidence="1">
    <location>
        <begin position="179"/>
        <end position="322"/>
    </location>
</feature>
<keyword evidence="3" id="KW-1185">Reference proteome</keyword>
<dbReference type="RefSeq" id="WP_242936802.1">
    <property type="nucleotide sequence ID" value="NZ_CP094326.1"/>
</dbReference>
<protein>
    <submittedName>
        <fullName evidence="2">Glycosyltransferase</fullName>
    </submittedName>
</protein>
<name>A0ABY3YL98_9FLAO</name>
<dbReference type="Proteomes" id="UP000829476">
    <property type="component" value="Chromosome"/>
</dbReference>
<evidence type="ECO:0000313" key="2">
    <source>
        <dbReference type="EMBL" id="UNY98395.1"/>
    </source>
</evidence>
<dbReference type="Gene3D" id="3.40.50.2000">
    <property type="entry name" value="Glycogen Phosphorylase B"/>
    <property type="match status" value="2"/>
</dbReference>
<reference evidence="2 3" key="1">
    <citation type="journal article" date="2018" name="Int. J. Syst. Evol. Microbiol.">
        <title>Zhouia spongiae sp. nov., isolated from a marine sponge.</title>
        <authorList>
            <person name="Zhuang L."/>
            <person name="Lin B."/>
            <person name="Qin F."/>
            <person name="Luo L."/>
        </authorList>
    </citation>
    <scope>NUCLEOTIDE SEQUENCE [LARGE SCALE GENOMIC DNA]</scope>
    <source>
        <strain evidence="2 3">HN-Y44</strain>
    </source>
</reference>
<proteinExistence type="predicted"/>
<dbReference type="EMBL" id="CP094326">
    <property type="protein sequence ID" value="UNY98395.1"/>
    <property type="molecule type" value="Genomic_DNA"/>
</dbReference>
<dbReference type="SUPFAM" id="SSF53756">
    <property type="entry name" value="UDP-Glycosyltransferase/glycogen phosphorylase"/>
    <property type="match status" value="1"/>
</dbReference>
<accession>A0ABY3YL98</accession>
<evidence type="ECO:0000313" key="3">
    <source>
        <dbReference type="Proteomes" id="UP000829476"/>
    </source>
</evidence>
<evidence type="ECO:0000259" key="1">
    <source>
        <dbReference type="Pfam" id="PF00534"/>
    </source>
</evidence>
<organism evidence="2 3">
    <name type="scientific">Zhouia spongiae</name>
    <dbReference type="NCBI Taxonomy" id="2202721"/>
    <lineage>
        <taxon>Bacteria</taxon>
        <taxon>Pseudomonadati</taxon>
        <taxon>Bacteroidota</taxon>
        <taxon>Flavobacteriia</taxon>
        <taxon>Flavobacteriales</taxon>
        <taxon>Flavobacteriaceae</taxon>
        <taxon>Zhouia</taxon>
    </lineage>
</organism>
<gene>
    <name evidence="2" type="ORF">MQE36_15075</name>
</gene>
<dbReference type="PANTHER" id="PTHR12526:SF630">
    <property type="entry name" value="GLYCOSYLTRANSFERASE"/>
    <property type="match status" value="1"/>
</dbReference>
<dbReference type="PANTHER" id="PTHR12526">
    <property type="entry name" value="GLYCOSYLTRANSFERASE"/>
    <property type="match status" value="1"/>
</dbReference>
<dbReference type="CDD" id="cd03811">
    <property type="entry name" value="GT4_GT28_WabH-like"/>
    <property type="match status" value="1"/>
</dbReference>
<dbReference type="Pfam" id="PF00534">
    <property type="entry name" value="Glycos_transf_1"/>
    <property type="match status" value="1"/>
</dbReference>